<organism evidence="1 2">
    <name type="scientific">Mycobacterium phage IPhane7</name>
    <dbReference type="NCBI Taxonomy" id="2301552"/>
    <lineage>
        <taxon>Viruses</taxon>
        <taxon>Duplodnaviria</taxon>
        <taxon>Heunggongvirae</taxon>
        <taxon>Uroviricota</taxon>
        <taxon>Caudoviricetes</taxon>
        <taxon>Vilmaviridae</taxon>
        <taxon>Mclasvirinae</taxon>
        <taxon>Bongovirus</taxon>
        <taxon>Bongovirus bongo</taxon>
    </lineage>
</organism>
<dbReference type="Proteomes" id="UP000263300">
    <property type="component" value="Segment"/>
</dbReference>
<accession>A0A385D3W6</accession>
<sequence>MIIYFAHAKSESGDDYYFVGKSEAEVNMQILDMARMEWGDDNPEFVPDPEYGIHTYDDWLMDGYRVHMEKFEL</sequence>
<gene>
    <name evidence="1" type="primary">63</name>
    <name evidence="1" type="ORF">SEA_IPHANE7_63</name>
</gene>
<evidence type="ECO:0000313" key="2">
    <source>
        <dbReference type="Proteomes" id="UP000263300"/>
    </source>
</evidence>
<evidence type="ECO:0000313" key="1">
    <source>
        <dbReference type="EMBL" id="AXQ52704.1"/>
    </source>
</evidence>
<proteinExistence type="predicted"/>
<protein>
    <submittedName>
        <fullName evidence="1">Uncharacterized protein</fullName>
    </submittedName>
</protein>
<name>A0A385D3W6_9CAUD</name>
<dbReference type="EMBL" id="MH697587">
    <property type="protein sequence ID" value="AXQ52704.1"/>
    <property type="molecule type" value="Genomic_DNA"/>
</dbReference>
<reference evidence="1 2" key="1">
    <citation type="submission" date="2018-07" db="EMBL/GenBank/DDBJ databases">
        <authorList>
            <person name="Billings M."/>
            <person name="Bovender A."/>
            <person name="Brown J."/>
            <person name="Buchanan C."/>
            <person name="Burns J."/>
            <person name="Cash A."/>
            <person name="Curtis S."/>
            <person name="Johnson C."/>
            <person name="Jones C."/>
            <person name="Kelnhofer D."/>
            <person name="Killilee J."/>
            <person name="Moore A."/>
            <person name="Norton M."/>
            <person name="Rood D."/>
            <person name="Salvo H."/>
            <person name="Weatherman E."/>
            <person name="Winchel S."/>
            <person name="Wood S."/>
            <person name="Eckardt M.A."/>
            <person name="Gainey M.D."/>
            <person name="Wallen J.R."/>
            <person name="Garlena R.A."/>
            <person name="Russell D.A."/>
            <person name="Pope W.H."/>
            <person name="Jacobs-Sera D."/>
            <person name="Hatfull G.F."/>
        </authorList>
    </citation>
    <scope>NUCLEOTIDE SEQUENCE [LARGE SCALE GENOMIC DNA]</scope>
</reference>